<dbReference type="Proteomes" id="UP000298340">
    <property type="component" value="Unassembled WGS sequence"/>
</dbReference>
<feature type="transmembrane region" description="Helical" evidence="1">
    <location>
        <begin position="87"/>
        <end position="110"/>
    </location>
</feature>
<keyword evidence="1" id="KW-0472">Membrane</keyword>
<feature type="non-terminal residue" evidence="2">
    <location>
        <position position="111"/>
    </location>
</feature>
<sequence>ASFEILALLVLVAVVTFWIRRNIIRLKRFINPDLNGFPKSDANYILYFEMVLMTLFLLMNASDLHLQNVPGGFSHFHKAGSFPVSQFIAPLFNGMSNELVMLLSEVFWWLH</sequence>
<protein>
    <submittedName>
        <fullName evidence="2">Fe-S oxidoreductase</fullName>
    </submittedName>
</protein>
<feature type="transmembrane region" description="Helical" evidence="1">
    <location>
        <begin position="6"/>
        <end position="23"/>
    </location>
</feature>
<name>A0A4Y7U320_9FLAO</name>
<accession>A0A4Y7U320</accession>
<reference evidence="2 3" key="1">
    <citation type="journal article" date="2018" name="Syst. Appl. Microbiol.">
        <title>Flavobacterium circumlabens sp. nov. and Flavobacterium cupreum sp. nov., two psychrotrophic species isolated from Antarctic environmental samples.</title>
        <authorList>
            <person name="Kralova S."/>
            <person name="Busse H.J."/>
            <person name="Svec P."/>
            <person name="Maslanova I."/>
            <person name="Stankova E."/>
            <person name="Bartak M."/>
            <person name="Sedlacek I."/>
        </authorList>
    </citation>
    <scope>NUCLEOTIDE SEQUENCE [LARGE SCALE GENOMIC DNA]</scope>
    <source>
        <strain evidence="2 3">CCM 8828</strain>
    </source>
</reference>
<evidence type="ECO:0000256" key="1">
    <source>
        <dbReference type="SAM" id="Phobius"/>
    </source>
</evidence>
<proteinExistence type="predicted"/>
<dbReference type="AlphaFoldDB" id="A0A4Y7U320"/>
<feature type="non-terminal residue" evidence="2">
    <location>
        <position position="1"/>
    </location>
</feature>
<keyword evidence="1" id="KW-0812">Transmembrane</keyword>
<dbReference type="EMBL" id="QWDN01000871">
    <property type="protein sequence ID" value="TEB40820.1"/>
    <property type="molecule type" value="Genomic_DNA"/>
</dbReference>
<keyword evidence="1" id="KW-1133">Transmembrane helix</keyword>
<comment type="caution">
    <text evidence="2">The sequence shown here is derived from an EMBL/GenBank/DDBJ whole genome shotgun (WGS) entry which is preliminary data.</text>
</comment>
<feature type="transmembrane region" description="Helical" evidence="1">
    <location>
        <begin position="44"/>
        <end position="67"/>
    </location>
</feature>
<evidence type="ECO:0000313" key="3">
    <source>
        <dbReference type="Proteomes" id="UP000298340"/>
    </source>
</evidence>
<organism evidence="2 3">
    <name type="scientific">Flavobacterium circumlabens</name>
    <dbReference type="NCBI Taxonomy" id="2133765"/>
    <lineage>
        <taxon>Bacteria</taxon>
        <taxon>Pseudomonadati</taxon>
        <taxon>Bacteroidota</taxon>
        <taxon>Flavobacteriia</taxon>
        <taxon>Flavobacteriales</taxon>
        <taxon>Flavobacteriaceae</taxon>
        <taxon>Flavobacterium</taxon>
    </lineage>
</organism>
<gene>
    <name evidence="2" type="ORF">D0809_28665</name>
</gene>
<evidence type="ECO:0000313" key="2">
    <source>
        <dbReference type="EMBL" id="TEB40820.1"/>
    </source>
</evidence>